<feature type="transmembrane region" description="Helical" evidence="1">
    <location>
        <begin position="70"/>
        <end position="89"/>
    </location>
</feature>
<sequence>MNWQANGNILLGIGAFALGVGLLLRFKAGRWLLAALLVLITLGSLLSGDWHSLADSNPDIGTNPHKASRYWLIGGGICALLGLGFRTLASKSI</sequence>
<organism evidence="2 3">
    <name type="scientific">Hymenobacter negativus</name>
    <dbReference type="NCBI Taxonomy" id="2795026"/>
    <lineage>
        <taxon>Bacteria</taxon>
        <taxon>Pseudomonadati</taxon>
        <taxon>Bacteroidota</taxon>
        <taxon>Cytophagia</taxon>
        <taxon>Cytophagales</taxon>
        <taxon>Hymenobacteraceae</taxon>
        <taxon>Hymenobacter</taxon>
    </lineage>
</organism>
<proteinExistence type="predicted"/>
<evidence type="ECO:0000256" key="1">
    <source>
        <dbReference type="SAM" id="Phobius"/>
    </source>
</evidence>
<accession>A0ABS3QDT8</accession>
<feature type="transmembrane region" description="Helical" evidence="1">
    <location>
        <begin position="31"/>
        <end position="50"/>
    </location>
</feature>
<evidence type="ECO:0000313" key="2">
    <source>
        <dbReference type="EMBL" id="MBO2009410.1"/>
    </source>
</evidence>
<gene>
    <name evidence="2" type="ORF">J4E00_10145</name>
</gene>
<keyword evidence="1" id="KW-0472">Membrane</keyword>
<protein>
    <submittedName>
        <fullName evidence="2">Uncharacterized protein</fullName>
    </submittedName>
</protein>
<name>A0ABS3QDT8_9BACT</name>
<reference evidence="2 3" key="1">
    <citation type="submission" date="2021-03" db="EMBL/GenBank/DDBJ databases">
        <authorList>
            <person name="Kim M.K."/>
        </authorList>
    </citation>
    <scope>NUCLEOTIDE SEQUENCE [LARGE SCALE GENOMIC DNA]</scope>
    <source>
        <strain evidence="2 3">BT442</strain>
    </source>
</reference>
<feature type="transmembrane region" description="Helical" evidence="1">
    <location>
        <begin position="6"/>
        <end position="24"/>
    </location>
</feature>
<keyword evidence="1" id="KW-1133">Transmembrane helix</keyword>
<dbReference type="RefSeq" id="WP_208175045.1">
    <property type="nucleotide sequence ID" value="NZ_JAGETZ010000004.1"/>
</dbReference>
<keyword evidence="3" id="KW-1185">Reference proteome</keyword>
<dbReference type="EMBL" id="JAGETZ010000004">
    <property type="protein sequence ID" value="MBO2009410.1"/>
    <property type="molecule type" value="Genomic_DNA"/>
</dbReference>
<comment type="caution">
    <text evidence="2">The sequence shown here is derived from an EMBL/GenBank/DDBJ whole genome shotgun (WGS) entry which is preliminary data.</text>
</comment>
<evidence type="ECO:0000313" key="3">
    <source>
        <dbReference type="Proteomes" id="UP000664369"/>
    </source>
</evidence>
<dbReference type="Proteomes" id="UP000664369">
    <property type="component" value="Unassembled WGS sequence"/>
</dbReference>
<keyword evidence="1" id="KW-0812">Transmembrane</keyword>